<name>A0AAD0WMD0_9GAMM</name>
<dbReference type="EMBL" id="CP023009">
    <property type="protein sequence ID" value="AXW88791.1"/>
    <property type="molecule type" value="Genomic_DNA"/>
</dbReference>
<reference evidence="2 3" key="1">
    <citation type="submission" date="2017-08" db="EMBL/GenBank/DDBJ databases">
        <title>Comparative genomics of bacteria isolated from necrotic lesions of AOD affected trees.</title>
        <authorList>
            <person name="Doonan J."/>
            <person name="Denman S."/>
            <person name="McDonald J.E."/>
        </authorList>
    </citation>
    <scope>NUCLEOTIDE SEQUENCE [LARGE SCALE GENOMIC DNA]</scope>
    <source>
        <strain evidence="2 3">477</strain>
    </source>
</reference>
<keyword evidence="3" id="KW-1185">Reference proteome</keyword>
<sequence length="46" mass="5636">MLTRAKKHSQSGKCHYHVYLLFNKDAYYYLRTIWKINLTYEQPAQL</sequence>
<organism evidence="2 3">
    <name type="scientific">Lonsdalea britannica</name>
    <dbReference type="NCBI Taxonomy" id="1082704"/>
    <lineage>
        <taxon>Bacteria</taxon>
        <taxon>Pseudomonadati</taxon>
        <taxon>Pseudomonadota</taxon>
        <taxon>Gammaproteobacteria</taxon>
        <taxon>Enterobacterales</taxon>
        <taxon>Pectobacteriaceae</taxon>
        <taxon>Lonsdalea</taxon>
    </lineage>
</organism>
<dbReference type="AlphaFoldDB" id="A0AAD0WMD0"/>
<dbReference type="InterPro" id="IPR057271">
    <property type="entry name" value="YagK_YfjJ_C"/>
</dbReference>
<proteinExistence type="predicted"/>
<evidence type="ECO:0000259" key="1">
    <source>
        <dbReference type="Pfam" id="PF11726"/>
    </source>
</evidence>
<dbReference type="KEGG" id="lbq:CKQ53_08450"/>
<evidence type="ECO:0000313" key="2">
    <source>
        <dbReference type="EMBL" id="AXW88791.1"/>
    </source>
</evidence>
<gene>
    <name evidence="2" type="ORF">CKQ53_08450</name>
</gene>
<evidence type="ECO:0000313" key="3">
    <source>
        <dbReference type="Proteomes" id="UP000263881"/>
    </source>
</evidence>
<feature type="domain" description="YagK/YfjJ C-terminal" evidence="1">
    <location>
        <begin position="5"/>
        <end position="34"/>
    </location>
</feature>
<protein>
    <recommendedName>
        <fullName evidence="1">YagK/YfjJ C-terminal domain-containing protein</fullName>
    </recommendedName>
</protein>
<dbReference type="Proteomes" id="UP000263881">
    <property type="component" value="Chromosome"/>
</dbReference>
<accession>A0AAD0WMD0</accession>
<dbReference type="Pfam" id="PF11726">
    <property type="entry name" value="YagK_YfjJ_C"/>
    <property type="match status" value="1"/>
</dbReference>